<gene>
    <name evidence="4" type="ORF">FF38_05324</name>
</gene>
<protein>
    <recommendedName>
        <fullName evidence="6">Dehydrogenase/reductase SDR family member 11</fullName>
    </recommendedName>
</protein>
<keyword evidence="2" id="KW-0560">Oxidoreductase</keyword>
<dbReference type="OrthoDB" id="1933717at2759"/>
<dbReference type="PRINTS" id="PR00080">
    <property type="entry name" value="SDRFAMILY"/>
</dbReference>
<dbReference type="Gene3D" id="3.40.50.720">
    <property type="entry name" value="NAD(P)-binding Rossmann-like Domain"/>
    <property type="match status" value="2"/>
</dbReference>
<dbReference type="GO" id="GO:0016616">
    <property type="term" value="F:oxidoreductase activity, acting on the CH-OH group of donors, NAD or NADP as acceptor"/>
    <property type="evidence" value="ECO:0007669"/>
    <property type="project" value="UniProtKB-ARBA"/>
</dbReference>
<keyword evidence="5" id="KW-1185">Reference proteome</keyword>
<dbReference type="InterPro" id="IPR002347">
    <property type="entry name" value="SDR_fam"/>
</dbReference>
<dbReference type="Proteomes" id="UP000037069">
    <property type="component" value="Unassembled WGS sequence"/>
</dbReference>
<comment type="caution">
    <text evidence="4">The sequence shown here is derived from an EMBL/GenBank/DDBJ whole genome shotgun (WGS) entry which is preliminary data.</text>
</comment>
<dbReference type="STRING" id="7375.A0A0L0BTT7"/>
<organism evidence="4 5">
    <name type="scientific">Lucilia cuprina</name>
    <name type="common">Green bottle fly</name>
    <name type="synonym">Australian sheep blowfly</name>
    <dbReference type="NCBI Taxonomy" id="7375"/>
    <lineage>
        <taxon>Eukaryota</taxon>
        <taxon>Metazoa</taxon>
        <taxon>Ecdysozoa</taxon>
        <taxon>Arthropoda</taxon>
        <taxon>Hexapoda</taxon>
        <taxon>Insecta</taxon>
        <taxon>Pterygota</taxon>
        <taxon>Neoptera</taxon>
        <taxon>Endopterygota</taxon>
        <taxon>Diptera</taxon>
        <taxon>Brachycera</taxon>
        <taxon>Muscomorpha</taxon>
        <taxon>Oestroidea</taxon>
        <taxon>Calliphoridae</taxon>
        <taxon>Luciliinae</taxon>
        <taxon>Lucilia</taxon>
    </lineage>
</organism>
<sequence>MERWQNKVAVITGAGSGIGAATSKVLVEEGMIVVGFDIRLDSMETKVKPTMAADKQHNFHYYKCNVGDEESVKEAFKWVEEQFGGVDVLINNAGLLRTSSILAENNSQDLKDIINVNVMGVAWCTREAFHSMKKRQVDGHVILINSLAGHKVPLLPGMSFSIYSPSKHAVTAMTEVFRQEFKAEKTKIKVTSISPGGVNTNIMGKDCPMPDDIPILQPEDLADAILFSLKTPPHVQIHELTIRSRIMERWQNKVAVVTGASAGIGAATCKVLVEQGMIVVGLARRLVKMKTKVLPTIASDKQHNFHCFKCDVGDEESVKEAFEWVNTQFGGVDVLINNAGVARSTTLLAENNTQDLKDVINTNVMGVVWCTREAFHSMKRRKVNGHVIIINSVVGHNVPILPGISLNIYPSTKHAVTAMTEVLRQEFLAEKTKIKITSLSPGGVQTEIMGEDTPMPEGMPVLQAADVADAVLFCLKTPPHVQIHELTIKPMGEMI</sequence>
<evidence type="ECO:0000313" key="5">
    <source>
        <dbReference type="Proteomes" id="UP000037069"/>
    </source>
</evidence>
<comment type="similarity">
    <text evidence="1 3">Belongs to the short-chain dehydrogenases/reductases (SDR) family.</text>
</comment>
<evidence type="ECO:0000256" key="2">
    <source>
        <dbReference type="ARBA" id="ARBA00023002"/>
    </source>
</evidence>
<accession>A0A0L0BTT7</accession>
<dbReference type="FunFam" id="3.40.50.720:FF:000047">
    <property type="entry name" value="NADP-dependent L-serine/L-allo-threonine dehydrogenase"/>
    <property type="match status" value="2"/>
</dbReference>
<dbReference type="PANTHER" id="PTHR43115:SF4">
    <property type="entry name" value="DEHYDROGENASE_REDUCTASE SDR FAMILY MEMBER 11"/>
    <property type="match status" value="1"/>
</dbReference>
<evidence type="ECO:0000313" key="4">
    <source>
        <dbReference type="EMBL" id="KNC22644.1"/>
    </source>
</evidence>
<evidence type="ECO:0000256" key="1">
    <source>
        <dbReference type="ARBA" id="ARBA00006484"/>
    </source>
</evidence>
<evidence type="ECO:0000256" key="3">
    <source>
        <dbReference type="RuleBase" id="RU000363"/>
    </source>
</evidence>
<dbReference type="Pfam" id="PF00106">
    <property type="entry name" value="adh_short"/>
    <property type="match status" value="2"/>
</dbReference>
<dbReference type="PANTHER" id="PTHR43115">
    <property type="entry name" value="DEHYDROGENASE/REDUCTASE SDR FAMILY MEMBER 11"/>
    <property type="match status" value="1"/>
</dbReference>
<name>A0A0L0BTT7_LUCCU</name>
<dbReference type="SUPFAM" id="SSF51735">
    <property type="entry name" value="NAD(P)-binding Rossmann-fold domains"/>
    <property type="match status" value="2"/>
</dbReference>
<reference evidence="4 5" key="1">
    <citation type="journal article" date="2015" name="Nat. Commun.">
        <title>Lucilia cuprina genome unlocks parasitic fly biology to underpin future interventions.</title>
        <authorList>
            <person name="Anstead C.A."/>
            <person name="Korhonen P.K."/>
            <person name="Young N.D."/>
            <person name="Hall R.S."/>
            <person name="Jex A.R."/>
            <person name="Murali S.C."/>
            <person name="Hughes D.S."/>
            <person name="Lee S.F."/>
            <person name="Perry T."/>
            <person name="Stroehlein A.J."/>
            <person name="Ansell B.R."/>
            <person name="Breugelmans B."/>
            <person name="Hofmann A."/>
            <person name="Qu J."/>
            <person name="Dugan S."/>
            <person name="Lee S.L."/>
            <person name="Chao H."/>
            <person name="Dinh H."/>
            <person name="Han Y."/>
            <person name="Doddapaneni H.V."/>
            <person name="Worley K.C."/>
            <person name="Muzny D.M."/>
            <person name="Ioannidis P."/>
            <person name="Waterhouse R.M."/>
            <person name="Zdobnov E.M."/>
            <person name="James P.J."/>
            <person name="Bagnall N.H."/>
            <person name="Kotze A.C."/>
            <person name="Gibbs R.A."/>
            <person name="Richards S."/>
            <person name="Batterham P."/>
            <person name="Gasser R.B."/>
        </authorList>
    </citation>
    <scope>NUCLEOTIDE SEQUENCE [LARGE SCALE GENOMIC DNA]</scope>
    <source>
        <strain evidence="4 5">LS</strain>
        <tissue evidence="4">Full body</tissue>
    </source>
</reference>
<dbReference type="EMBL" id="JRES01001467">
    <property type="protein sequence ID" value="KNC22644.1"/>
    <property type="molecule type" value="Genomic_DNA"/>
</dbReference>
<evidence type="ECO:0008006" key="6">
    <source>
        <dbReference type="Google" id="ProtNLM"/>
    </source>
</evidence>
<dbReference type="PRINTS" id="PR00081">
    <property type="entry name" value="GDHRDH"/>
</dbReference>
<dbReference type="AlphaFoldDB" id="A0A0L0BTT7"/>
<dbReference type="OMA" id="GHILHIN"/>
<proteinExistence type="inferred from homology"/>
<dbReference type="InterPro" id="IPR036291">
    <property type="entry name" value="NAD(P)-bd_dom_sf"/>
</dbReference>